<evidence type="ECO:0000313" key="2">
    <source>
        <dbReference type="EMBL" id="SUZ53246.1"/>
    </source>
</evidence>
<dbReference type="PANTHER" id="PTHR38693:SF1">
    <property type="entry name" value="UBIQUINONE BIOSYNTHESIS ACCESSORY FACTOR UBIJ"/>
    <property type="match status" value="1"/>
</dbReference>
<accession>A0A381NF88</accession>
<dbReference type="GO" id="GO:0006744">
    <property type="term" value="P:ubiquinone biosynthetic process"/>
    <property type="evidence" value="ECO:0007669"/>
    <property type="project" value="InterPro"/>
</dbReference>
<proteinExistence type="inferred from homology"/>
<reference evidence="2" key="1">
    <citation type="submission" date="2018-05" db="EMBL/GenBank/DDBJ databases">
        <authorList>
            <person name="Lanie J.A."/>
            <person name="Ng W.-L."/>
            <person name="Kazmierczak K.M."/>
            <person name="Andrzejewski T.M."/>
            <person name="Davidsen T.M."/>
            <person name="Wayne K.J."/>
            <person name="Tettelin H."/>
            <person name="Glass J.I."/>
            <person name="Rusch D."/>
            <person name="Podicherti R."/>
            <person name="Tsui H.-C.T."/>
            <person name="Winkler M.E."/>
        </authorList>
    </citation>
    <scope>NUCLEOTIDE SEQUENCE</scope>
</reference>
<organism evidence="2">
    <name type="scientific">marine metagenome</name>
    <dbReference type="NCBI Taxonomy" id="408172"/>
    <lineage>
        <taxon>unclassified sequences</taxon>
        <taxon>metagenomes</taxon>
        <taxon>ecological metagenomes</taxon>
    </lineage>
</organism>
<dbReference type="AlphaFoldDB" id="A0A381NF88"/>
<feature type="domain" description="SCP2" evidence="1">
    <location>
        <begin position="17"/>
        <end position="116"/>
    </location>
</feature>
<dbReference type="Pfam" id="PF02036">
    <property type="entry name" value="SCP2"/>
    <property type="match status" value="1"/>
</dbReference>
<dbReference type="PANTHER" id="PTHR38693">
    <property type="entry name" value="UBIQUINONE BIOSYNTHESIS PROTEIN UBIJ"/>
    <property type="match status" value="1"/>
</dbReference>
<gene>
    <name evidence="2" type="ORF">METZ01_LOCUS6100</name>
</gene>
<dbReference type="EMBL" id="UINC01000321">
    <property type="protein sequence ID" value="SUZ53246.1"/>
    <property type="molecule type" value="Genomic_DNA"/>
</dbReference>
<dbReference type="InterPro" id="IPR003033">
    <property type="entry name" value="SCP2_sterol-bd_dom"/>
</dbReference>
<name>A0A381NF88_9ZZZZ</name>
<evidence type="ECO:0000259" key="1">
    <source>
        <dbReference type="Pfam" id="PF02036"/>
    </source>
</evidence>
<protein>
    <recommendedName>
        <fullName evidence="1">SCP2 domain-containing protein</fullName>
    </recommendedName>
</protein>
<sequence>MNELLGSLAMHPFEELLNRVLAKDPHLQSQLVKFAGKSLQINVHPPGIMLTALLEKGRIRLLSTETELLNIQITASITGNVGQLLPLILKNRDNRPLSNPALAITGDASFIQELHASLSNLDIDWEDYLAPLLGNLITNELSHISNVIRNWSNESSVNMRRNVNEYLTEEKLIFPKREQLDDFSEELDYLKIRIDRINAKASIIDQKLIKLRNS</sequence>
<dbReference type="InterPro" id="IPR038989">
    <property type="entry name" value="UbiJ"/>
</dbReference>
<dbReference type="HAMAP" id="MF_02215">
    <property type="entry name" value="UbiJ"/>
    <property type="match status" value="1"/>
</dbReference>